<dbReference type="EMBL" id="MU003768">
    <property type="protein sequence ID" value="KAF2725300.1"/>
    <property type="molecule type" value="Genomic_DNA"/>
</dbReference>
<accession>A0A9P4QFI1</accession>
<reference evidence="2" key="1">
    <citation type="journal article" date="2020" name="Stud. Mycol.">
        <title>101 Dothideomycetes genomes: a test case for predicting lifestyles and emergence of pathogens.</title>
        <authorList>
            <person name="Haridas S."/>
            <person name="Albert R."/>
            <person name="Binder M."/>
            <person name="Bloem J."/>
            <person name="Labutti K."/>
            <person name="Salamov A."/>
            <person name="Andreopoulos B."/>
            <person name="Baker S."/>
            <person name="Barry K."/>
            <person name="Bills G."/>
            <person name="Bluhm B."/>
            <person name="Cannon C."/>
            <person name="Castanera R."/>
            <person name="Culley D."/>
            <person name="Daum C."/>
            <person name="Ezra D."/>
            <person name="Gonzalez J."/>
            <person name="Henrissat B."/>
            <person name="Kuo A."/>
            <person name="Liang C."/>
            <person name="Lipzen A."/>
            <person name="Lutzoni F."/>
            <person name="Magnuson J."/>
            <person name="Mondo S."/>
            <person name="Nolan M."/>
            <person name="Ohm R."/>
            <person name="Pangilinan J."/>
            <person name="Park H.-J."/>
            <person name="Ramirez L."/>
            <person name="Alfaro M."/>
            <person name="Sun H."/>
            <person name="Tritt A."/>
            <person name="Yoshinaga Y."/>
            <person name="Zwiers L.-H."/>
            <person name="Turgeon B."/>
            <person name="Goodwin S."/>
            <person name="Spatafora J."/>
            <person name="Crous P."/>
            <person name="Grigoriev I."/>
        </authorList>
    </citation>
    <scope>NUCLEOTIDE SEQUENCE</scope>
    <source>
        <strain evidence="2">CBS 116435</strain>
    </source>
</reference>
<proteinExistence type="predicted"/>
<gene>
    <name evidence="2" type="ORF">K431DRAFT_281246</name>
</gene>
<dbReference type="OrthoDB" id="3260408at2759"/>
<feature type="region of interest" description="Disordered" evidence="1">
    <location>
        <begin position="305"/>
        <end position="329"/>
    </location>
</feature>
<comment type="caution">
    <text evidence="2">The sequence shown here is derived from an EMBL/GenBank/DDBJ whole genome shotgun (WGS) entry which is preliminary data.</text>
</comment>
<dbReference type="PANTHER" id="PTHR23242">
    <property type="entry name" value="TRANSCRIPTION FACTOR HOXA13"/>
    <property type="match status" value="1"/>
</dbReference>
<dbReference type="PANTHER" id="PTHR23242:SF9">
    <property type="entry name" value="TRANSCRIPTION FACTOR HOXA13"/>
    <property type="match status" value="1"/>
</dbReference>
<feature type="compositionally biased region" description="Low complexity" evidence="1">
    <location>
        <begin position="305"/>
        <end position="326"/>
    </location>
</feature>
<organism evidence="2 3">
    <name type="scientific">Polychaeton citri CBS 116435</name>
    <dbReference type="NCBI Taxonomy" id="1314669"/>
    <lineage>
        <taxon>Eukaryota</taxon>
        <taxon>Fungi</taxon>
        <taxon>Dikarya</taxon>
        <taxon>Ascomycota</taxon>
        <taxon>Pezizomycotina</taxon>
        <taxon>Dothideomycetes</taxon>
        <taxon>Dothideomycetidae</taxon>
        <taxon>Capnodiales</taxon>
        <taxon>Capnodiaceae</taxon>
        <taxon>Polychaeton</taxon>
    </lineage>
</organism>
<dbReference type="Proteomes" id="UP000799441">
    <property type="component" value="Unassembled WGS sequence"/>
</dbReference>
<protein>
    <submittedName>
        <fullName evidence="2">Uncharacterized protein</fullName>
    </submittedName>
</protein>
<evidence type="ECO:0000313" key="3">
    <source>
        <dbReference type="Proteomes" id="UP000799441"/>
    </source>
</evidence>
<feature type="compositionally biased region" description="Basic residues" evidence="1">
    <location>
        <begin position="17"/>
        <end position="27"/>
    </location>
</feature>
<name>A0A9P4QFI1_9PEZI</name>
<sequence length="1509" mass="157274">MNGQPPNGSVYGSEVVHKKKSRSRRGAGSKRKAGFLAWSLDKALKLSVWYTLFVVLFRCPATEKDIKPGETSAICRPYFQARGYALPYARPYYDQYAAPYVAKTQPYVDLGNQRVYQPGLLAYKQYAQPHVQKVRDLAGKQWMNTVKPQLDSAQKQAKVQFDKSVAPHVQKVDELVRPRYESLKTSAHDIWELELQPVYKRTAPLIQSTYMQGSTFALDTAWPQLQQASNTSWSFFLRQIWPKLRVIYGENIEPQLQRITERLGRYKDGRKLSAEIKSMEASSKAAGVSSSASSVASEASAKASSAATATSSTSSSSSSTTPVPSKSAREAFEEDLASWEEVCSYAVSEGAEDLRLRVDNIAEDQINKSIRGTGAALVVQLEETSKSAIAGVKASILNAVSGISKDPTHEELDETYESLVDGIRNAGQSVKVRAQAVRDWHQSFKEAQSVFVEKALESTLETIDSIRDLRLHEIGRKYASAGLAHKDWSQYNELKKATKTWRDEVRKVIDDHKLIPQASKAALETEEEGMAIAEDTANELARLKEVAKWKVDIQDATDDFETHAIPTKINQIKEDVMSKAATAAAHLSETSEELAASALSAASSASSVASSLVYGSESNVLESATTTASSISSELVGSDVPVSEQVASSISSATSEVKVATASLGPEAASIVAAGKAKKDDAAESMASQSSSASDALSTAAESASSLADDAISSVKSGVAQASRAVNQESDFTDTLSEVTESASSIASQASKSALGESDLGDSLTDATSTVASAGAKASKKVFGGAMAQEIPHSSGPILDDIIDDTDAISERLSAIYSAAKGRAGELTQAVADAVKSGTSTQGTAESITSVANEQYESAISAASSVLFGTEKGNVEIASEAAREQYESAVTAASYAIYGTPDQYAALSSASSVASSLSVQATEASSNIADAAVSRYQEGVNIASKHYEAARSRLSVQISGTPEPIHKQMFASAESAYSDSVNAASRRLKDALNAMPTVPALSTAQGAYESMSSIASSRLSEGLAAASSQYDAAKLAVGVEPTPAHQQALASAQAAYYQGIGLAHARYDEFVSAASSVVGATPTPAYKSLLDSAQSSYSSAAEAAQYHLDALLASASSVVGATTTPVAQSVIDSASSQYDAAVAIASSQLALASEKASELIYGTQTGALESAASAASTAIIGTETPYYESMASQASENWDALISKASEQVYGQPAPFTDVVVSQAGPYAAQATEAAASQYAALQSLFSEAVSGREPDFTESVMNKLNSAYYTGVAAFASSASSYASGVYDDASSAITSVFTPPPTLEAIIDNASSQLDSMVEAASIQFYGSEKGSYEQATEAAAKAYGDAASAASEAVYGHETGYAEAAQSSLSAAAESASIAISEALFGTTTGSVESATGGAASAYGSVTSAAAEQAESVNSLLVSGYASVRAAVSSAVYGPEQGALESASARISLAMASAQSRIAEFGLQASSVGNDGVSKAGETYEQATSSISSAASVVTAAVRDEL</sequence>
<keyword evidence="3" id="KW-1185">Reference proteome</keyword>
<evidence type="ECO:0000313" key="2">
    <source>
        <dbReference type="EMBL" id="KAF2725300.1"/>
    </source>
</evidence>
<evidence type="ECO:0000256" key="1">
    <source>
        <dbReference type="SAM" id="MobiDB-lite"/>
    </source>
</evidence>
<feature type="region of interest" description="Disordered" evidence="1">
    <location>
        <begin position="1"/>
        <end position="27"/>
    </location>
</feature>